<evidence type="ECO:0000256" key="11">
    <source>
        <dbReference type="ARBA" id="ARBA00031401"/>
    </source>
</evidence>
<evidence type="ECO:0000256" key="7">
    <source>
        <dbReference type="ARBA" id="ARBA00022967"/>
    </source>
</evidence>
<evidence type="ECO:0000256" key="9">
    <source>
        <dbReference type="ARBA" id="ARBA00023136"/>
    </source>
</evidence>
<accession>A0ABS4ZFD2</accession>
<keyword evidence="6 13" id="KW-0812">Transmembrane</keyword>
<evidence type="ECO:0000256" key="2">
    <source>
        <dbReference type="ARBA" id="ARBA00004651"/>
    </source>
</evidence>
<evidence type="ECO:0000256" key="12">
    <source>
        <dbReference type="ARBA" id="ARBA00047816"/>
    </source>
</evidence>
<feature type="transmembrane region" description="Helical" evidence="13">
    <location>
        <begin position="41"/>
        <end position="62"/>
    </location>
</feature>
<evidence type="ECO:0000256" key="13">
    <source>
        <dbReference type="SAM" id="Phobius"/>
    </source>
</evidence>
<reference evidence="14 15" key="1">
    <citation type="submission" date="2021-03" db="EMBL/GenBank/DDBJ databases">
        <title>Sequencing the genomes of 1000 actinobacteria strains.</title>
        <authorList>
            <person name="Klenk H.-P."/>
        </authorList>
    </citation>
    <scope>NUCLEOTIDE SEQUENCE [LARGE SCALE GENOMIC DNA]</scope>
    <source>
        <strain evidence="14 15">DSM 24221</strain>
    </source>
</reference>
<keyword evidence="8 13" id="KW-1133">Transmembrane helix</keyword>
<gene>
    <name evidence="14" type="ORF">JOF34_000555</name>
</gene>
<feature type="transmembrane region" description="Helical" evidence="13">
    <location>
        <begin position="7"/>
        <end position="29"/>
    </location>
</feature>
<evidence type="ECO:0000256" key="10">
    <source>
        <dbReference type="ARBA" id="ARBA00031366"/>
    </source>
</evidence>
<keyword evidence="5" id="KW-1003">Cell membrane</keyword>
<evidence type="ECO:0000256" key="6">
    <source>
        <dbReference type="ARBA" id="ARBA00022692"/>
    </source>
</evidence>
<keyword evidence="7" id="KW-1278">Translocase</keyword>
<organism evidence="14 15">
    <name type="scientific">Microbacterium amylolyticum</name>
    <dbReference type="NCBI Taxonomy" id="936337"/>
    <lineage>
        <taxon>Bacteria</taxon>
        <taxon>Bacillati</taxon>
        <taxon>Actinomycetota</taxon>
        <taxon>Actinomycetes</taxon>
        <taxon>Micrococcales</taxon>
        <taxon>Microbacteriaceae</taxon>
        <taxon>Microbacterium</taxon>
    </lineage>
</organism>
<dbReference type="Pfam" id="PF12270">
    <property type="entry name" value="Cyt_c_ox_IV"/>
    <property type="match status" value="1"/>
</dbReference>
<evidence type="ECO:0000256" key="5">
    <source>
        <dbReference type="ARBA" id="ARBA00022475"/>
    </source>
</evidence>
<comment type="similarity">
    <text evidence="3">Belongs to the cytochrome c oxidase bacterial subunit CtaF family.</text>
</comment>
<evidence type="ECO:0000313" key="14">
    <source>
        <dbReference type="EMBL" id="MBP2435969.1"/>
    </source>
</evidence>
<dbReference type="EC" id="7.1.1.9" evidence="4"/>
<evidence type="ECO:0000256" key="1">
    <source>
        <dbReference type="ARBA" id="ARBA00002536"/>
    </source>
</evidence>
<sequence>MKSQIAIWWVLTAFFFLCFAGYTVWSIIAHWTGDWVTSIEWVGSTSLLFSGFLAAMIGFFVWRWHRAQKGVELPEDRLEATIDEGEVEQGEFSPWSWWPLVLAAAPAVAVVSLATAHFLIPLAIALLAIGLVGWVYEYYRGNFAR</sequence>
<evidence type="ECO:0000256" key="8">
    <source>
        <dbReference type="ARBA" id="ARBA00022989"/>
    </source>
</evidence>
<comment type="caution">
    <text evidence="14">The sequence shown here is derived from an EMBL/GenBank/DDBJ whole genome shotgun (WGS) entry which is preliminary data.</text>
</comment>
<dbReference type="Proteomes" id="UP001519362">
    <property type="component" value="Unassembled WGS sequence"/>
</dbReference>
<dbReference type="InterPro" id="IPR021050">
    <property type="entry name" value="Cyt_c_oxidase_su4_actinobac"/>
</dbReference>
<evidence type="ECO:0000256" key="3">
    <source>
        <dbReference type="ARBA" id="ARBA00006870"/>
    </source>
</evidence>
<feature type="transmembrane region" description="Helical" evidence="13">
    <location>
        <begin position="120"/>
        <end position="139"/>
    </location>
</feature>
<comment type="subcellular location">
    <subcellularLocation>
        <location evidence="2">Cell membrane</location>
        <topology evidence="2">Multi-pass membrane protein</topology>
    </subcellularLocation>
</comment>
<keyword evidence="9 13" id="KW-0472">Membrane</keyword>
<protein>
    <recommendedName>
        <fullName evidence="4">cytochrome-c oxidase</fullName>
        <ecNumber evidence="4">7.1.1.9</ecNumber>
    </recommendedName>
    <alternativeName>
        <fullName evidence="11">Cytochrome aa3 subunit 4</fullName>
    </alternativeName>
    <alternativeName>
        <fullName evidence="10">Cytochrome c oxidase polypeptide IV</fullName>
    </alternativeName>
</protein>
<evidence type="ECO:0000313" key="15">
    <source>
        <dbReference type="Proteomes" id="UP001519362"/>
    </source>
</evidence>
<name>A0ABS4ZFD2_9MICO</name>
<keyword evidence="15" id="KW-1185">Reference proteome</keyword>
<proteinExistence type="inferred from homology"/>
<dbReference type="RefSeq" id="WP_165131401.1">
    <property type="nucleotide sequence ID" value="NZ_CP049253.1"/>
</dbReference>
<comment type="function">
    <text evidence="1">Part of cytochrome c oxidase, its function is unknown.</text>
</comment>
<comment type="catalytic activity">
    <reaction evidence="12">
        <text>4 Fe(II)-[cytochrome c] + O2 + 8 H(+)(in) = 4 Fe(III)-[cytochrome c] + 2 H2O + 4 H(+)(out)</text>
        <dbReference type="Rhea" id="RHEA:11436"/>
        <dbReference type="Rhea" id="RHEA-COMP:10350"/>
        <dbReference type="Rhea" id="RHEA-COMP:14399"/>
        <dbReference type="ChEBI" id="CHEBI:15377"/>
        <dbReference type="ChEBI" id="CHEBI:15378"/>
        <dbReference type="ChEBI" id="CHEBI:15379"/>
        <dbReference type="ChEBI" id="CHEBI:29033"/>
        <dbReference type="ChEBI" id="CHEBI:29034"/>
        <dbReference type="EC" id="7.1.1.9"/>
    </reaction>
</comment>
<dbReference type="EMBL" id="JAGIOL010000001">
    <property type="protein sequence ID" value="MBP2435969.1"/>
    <property type="molecule type" value="Genomic_DNA"/>
</dbReference>
<evidence type="ECO:0000256" key="4">
    <source>
        <dbReference type="ARBA" id="ARBA00012949"/>
    </source>
</evidence>